<dbReference type="InterPro" id="IPR057949">
    <property type="entry name" value="TPR_TEX10"/>
</dbReference>
<evidence type="ECO:0000259" key="1">
    <source>
        <dbReference type="Pfam" id="PF25781"/>
    </source>
</evidence>
<dbReference type="Proteomes" id="UP000054359">
    <property type="component" value="Unassembled WGS sequence"/>
</dbReference>
<feature type="non-terminal residue" evidence="2">
    <location>
        <position position="495"/>
    </location>
</feature>
<accession>A0A087TIG2</accession>
<feature type="domain" description="TEX10-like TPR repeats" evidence="1">
    <location>
        <begin position="194"/>
        <end position="455"/>
    </location>
</feature>
<dbReference type="Pfam" id="PF25781">
    <property type="entry name" value="TPR_TEX10"/>
    <property type="match status" value="1"/>
</dbReference>
<dbReference type="OrthoDB" id="6423239at2759"/>
<evidence type="ECO:0000313" key="3">
    <source>
        <dbReference type="Proteomes" id="UP000054359"/>
    </source>
</evidence>
<sequence length="495" mass="57568">MKGFPYSVLSKNKKSEQLPCLKTNLAIIYLYTAFVLETCYALESTWKNMLIYLKDVFNLEYESRLNCIPVLLKIAENYLHLSNANIDTVDALVTGICSVAKVQYSSPNRSLLFSFFRKLILNPEYRNIQKANSLKFWFQVLFREMSEMMSSNYVDQKILKDIKKICTLKFPTFMETLKKVRPNQMLQMLQYPNEDFQDTVIHLIIHMDELPSDFLQDLSELVSLNSSFSLRIAVRMIRCLYHRFSRKNVSPVDCVNFWKFLLNTACDTVFINETKWSEEETADFFSAWKPLQGISPFDIVPSSVWKRHCAIFEVCLECLSVFPDDEKIAVLTIYFLKTFLLSNSKLPVHCAIAALRLNHKILQSSCIPQNEELESIMYDLIYSCLFYLSIMTHQIPKQDWHLHNINELEDSLYINRKSVFELLKAVANSLEAEGVTDDGLTSVLKILKYLIAKQLLILEDAGEVMPILRIILAVSRENIEIEPLWRDICAFFRCI</sequence>
<organism evidence="2 3">
    <name type="scientific">Stegodyphus mimosarum</name>
    <name type="common">African social velvet spider</name>
    <dbReference type="NCBI Taxonomy" id="407821"/>
    <lineage>
        <taxon>Eukaryota</taxon>
        <taxon>Metazoa</taxon>
        <taxon>Ecdysozoa</taxon>
        <taxon>Arthropoda</taxon>
        <taxon>Chelicerata</taxon>
        <taxon>Arachnida</taxon>
        <taxon>Araneae</taxon>
        <taxon>Araneomorphae</taxon>
        <taxon>Entelegynae</taxon>
        <taxon>Eresoidea</taxon>
        <taxon>Eresidae</taxon>
        <taxon>Stegodyphus</taxon>
    </lineage>
</organism>
<name>A0A087TIG2_STEMI</name>
<reference evidence="2 3" key="1">
    <citation type="submission" date="2013-11" db="EMBL/GenBank/DDBJ databases">
        <title>Genome sequencing of Stegodyphus mimosarum.</title>
        <authorList>
            <person name="Bechsgaard J."/>
        </authorList>
    </citation>
    <scope>NUCLEOTIDE SEQUENCE [LARGE SCALE GENOMIC DNA]</scope>
</reference>
<evidence type="ECO:0000313" key="2">
    <source>
        <dbReference type="EMBL" id="KFM64901.1"/>
    </source>
</evidence>
<protein>
    <recommendedName>
        <fullName evidence="1">TEX10-like TPR repeats domain-containing protein</fullName>
    </recommendedName>
</protein>
<dbReference type="EMBL" id="KK115354">
    <property type="protein sequence ID" value="KFM64901.1"/>
    <property type="molecule type" value="Genomic_DNA"/>
</dbReference>
<keyword evidence="3" id="KW-1185">Reference proteome</keyword>
<dbReference type="AlphaFoldDB" id="A0A087TIG2"/>
<proteinExistence type="predicted"/>
<gene>
    <name evidence="2" type="ORF">X975_10447</name>
</gene>